<name>A0AAE1DDE4_9GAST</name>
<evidence type="ECO:0000313" key="1">
    <source>
        <dbReference type="EMBL" id="KAK3766619.1"/>
    </source>
</evidence>
<organism evidence="1 2">
    <name type="scientific">Elysia crispata</name>
    <name type="common">lettuce slug</name>
    <dbReference type="NCBI Taxonomy" id="231223"/>
    <lineage>
        <taxon>Eukaryota</taxon>
        <taxon>Metazoa</taxon>
        <taxon>Spiralia</taxon>
        <taxon>Lophotrochozoa</taxon>
        <taxon>Mollusca</taxon>
        <taxon>Gastropoda</taxon>
        <taxon>Heterobranchia</taxon>
        <taxon>Euthyneura</taxon>
        <taxon>Panpulmonata</taxon>
        <taxon>Sacoglossa</taxon>
        <taxon>Placobranchoidea</taxon>
        <taxon>Plakobranchidae</taxon>
        <taxon>Elysia</taxon>
    </lineage>
</organism>
<proteinExistence type="predicted"/>
<evidence type="ECO:0000313" key="2">
    <source>
        <dbReference type="Proteomes" id="UP001283361"/>
    </source>
</evidence>
<sequence length="115" mass="13545">MACRLFNHRCVPLSDGYFRHCMLAFRSHLQETHSAHQISVPSVMFAWSRLGNRLTLTMPLSLRKRRDVMKLKISMLSRRLSLDHVCYLMLYTRLPRLSIRRSTRDQVGNIQTSAR</sequence>
<gene>
    <name evidence="1" type="ORF">RRG08_042398</name>
</gene>
<dbReference type="EMBL" id="JAWDGP010004208">
    <property type="protein sequence ID" value="KAK3766619.1"/>
    <property type="molecule type" value="Genomic_DNA"/>
</dbReference>
<protein>
    <submittedName>
        <fullName evidence="1">Uncharacterized protein</fullName>
    </submittedName>
</protein>
<dbReference type="AlphaFoldDB" id="A0AAE1DDE4"/>
<keyword evidence="2" id="KW-1185">Reference proteome</keyword>
<accession>A0AAE1DDE4</accession>
<reference evidence="1" key="1">
    <citation type="journal article" date="2023" name="G3 (Bethesda)">
        <title>A reference genome for the long-term kleptoplast-retaining sea slug Elysia crispata morphotype clarki.</title>
        <authorList>
            <person name="Eastman K.E."/>
            <person name="Pendleton A.L."/>
            <person name="Shaikh M.A."/>
            <person name="Suttiyut T."/>
            <person name="Ogas R."/>
            <person name="Tomko P."/>
            <person name="Gavelis G."/>
            <person name="Widhalm J.R."/>
            <person name="Wisecaver J.H."/>
        </authorList>
    </citation>
    <scope>NUCLEOTIDE SEQUENCE</scope>
    <source>
        <strain evidence="1">ECLA1</strain>
    </source>
</reference>
<comment type="caution">
    <text evidence="1">The sequence shown here is derived from an EMBL/GenBank/DDBJ whole genome shotgun (WGS) entry which is preliminary data.</text>
</comment>
<dbReference type="Proteomes" id="UP001283361">
    <property type="component" value="Unassembled WGS sequence"/>
</dbReference>